<keyword evidence="1" id="KW-1133">Transmembrane helix</keyword>
<dbReference type="RefSeq" id="XP_005705272.1">
    <property type="nucleotide sequence ID" value="XM_005705215.1"/>
</dbReference>
<organism evidence="3 4">
    <name type="scientific">Galdieria sulphuraria</name>
    <name type="common">Red alga</name>
    <dbReference type="NCBI Taxonomy" id="130081"/>
    <lineage>
        <taxon>Eukaryota</taxon>
        <taxon>Rhodophyta</taxon>
        <taxon>Bangiophyceae</taxon>
        <taxon>Galdieriales</taxon>
        <taxon>Galdieriaceae</taxon>
        <taxon>Galdieria</taxon>
    </lineage>
</organism>
<dbReference type="Proteomes" id="UP000030680">
    <property type="component" value="Unassembled WGS sequence"/>
</dbReference>
<dbReference type="CDD" id="cd15841">
    <property type="entry name" value="SNARE_Qc"/>
    <property type="match status" value="1"/>
</dbReference>
<dbReference type="PROSITE" id="PS50192">
    <property type="entry name" value="T_SNARE"/>
    <property type="match status" value="1"/>
</dbReference>
<accession>M2XFG7</accession>
<dbReference type="Gene3D" id="1.20.5.110">
    <property type="match status" value="1"/>
</dbReference>
<feature type="domain" description="T-SNARE coiled-coil homology" evidence="2">
    <location>
        <begin position="1"/>
        <end position="60"/>
    </location>
</feature>
<keyword evidence="1" id="KW-0812">Transmembrane</keyword>
<dbReference type="KEGG" id="gsl:Gasu_38010"/>
<keyword evidence="1" id="KW-0472">Membrane</keyword>
<gene>
    <name evidence="3" type="ORF">Gasu_38010</name>
</gene>
<reference evidence="4" key="1">
    <citation type="journal article" date="2013" name="Science">
        <title>Gene transfer from bacteria and archaea facilitated evolution of an extremophilic eukaryote.</title>
        <authorList>
            <person name="Schonknecht G."/>
            <person name="Chen W.H."/>
            <person name="Ternes C.M."/>
            <person name="Barbier G.G."/>
            <person name="Shrestha R.P."/>
            <person name="Stanke M."/>
            <person name="Brautigam A."/>
            <person name="Baker B.J."/>
            <person name="Banfield J.F."/>
            <person name="Garavito R.M."/>
            <person name="Carr K."/>
            <person name="Wilkerson C."/>
            <person name="Rensing S.A."/>
            <person name="Gagneul D."/>
            <person name="Dickenson N.E."/>
            <person name="Oesterhelt C."/>
            <person name="Lercher M.J."/>
            <person name="Weber A.P."/>
        </authorList>
    </citation>
    <scope>NUCLEOTIDE SEQUENCE [LARGE SCALE GENOMIC DNA]</scope>
    <source>
        <strain evidence="4">074W</strain>
    </source>
</reference>
<dbReference type="EMBL" id="KB454516">
    <property type="protein sequence ID" value="EME28752.1"/>
    <property type="molecule type" value="Genomic_DNA"/>
</dbReference>
<protein>
    <recommendedName>
        <fullName evidence="2">t-SNARE coiled-coil homology domain-containing protein</fullName>
    </recommendedName>
</protein>
<evidence type="ECO:0000259" key="2">
    <source>
        <dbReference type="PROSITE" id="PS50192"/>
    </source>
</evidence>
<feature type="transmembrane region" description="Helical" evidence="1">
    <location>
        <begin position="68"/>
        <end position="87"/>
    </location>
</feature>
<dbReference type="InterPro" id="IPR000727">
    <property type="entry name" value="T_SNARE_dom"/>
</dbReference>
<evidence type="ECO:0000313" key="4">
    <source>
        <dbReference type="Proteomes" id="UP000030680"/>
    </source>
</evidence>
<proteinExistence type="predicted"/>
<dbReference type="Gramene" id="EME28752">
    <property type="protein sequence ID" value="EME28752"/>
    <property type="gene ID" value="Gasu_38010"/>
</dbReference>
<dbReference type="SUPFAM" id="SSF58038">
    <property type="entry name" value="SNARE fusion complex"/>
    <property type="match status" value="1"/>
</dbReference>
<dbReference type="OrthoDB" id="546861at2759"/>
<evidence type="ECO:0000256" key="1">
    <source>
        <dbReference type="SAM" id="Phobius"/>
    </source>
</evidence>
<sequence>MSDEEAQLDSIAAQVSRMAQTADLINREVDEQTKLLGSIGNQVQTAGELTHTTLRQVKDTGKNSEQRTIIICFLTIFLISVLIFLFLKFY</sequence>
<keyword evidence="4" id="KW-1185">Reference proteome</keyword>
<evidence type="ECO:0000313" key="3">
    <source>
        <dbReference type="EMBL" id="EME28752.1"/>
    </source>
</evidence>
<dbReference type="AlphaFoldDB" id="M2XFG7"/>
<name>M2XFG7_GALSU</name>
<dbReference type="GeneID" id="17087603"/>